<feature type="domain" description="Sodium/calcium exchanger membrane region" evidence="17">
    <location>
        <begin position="343"/>
        <end position="493"/>
    </location>
</feature>
<dbReference type="EMBL" id="CAIIXF020000007">
    <property type="protein sequence ID" value="CAH1789145.1"/>
    <property type="molecule type" value="Genomic_DNA"/>
</dbReference>
<dbReference type="GO" id="GO:0008273">
    <property type="term" value="F:calcium, potassium:sodium antiporter activity"/>
    <property type="evidence" value="ECO:0007669"/>
    <property type="project" value="TreeGrafter"/>
</dbReference>
<name>A0A8J1UFQ0_OWEFU</name>
<keyword evidence="3" id="KW-0813">Transport</keyword>
<evidence type="ECO:0000313" key="19">
    <source>
        <dbReference type="Proteomes" id="UP000749559"/>
    </source>
</evidence>
<dbReference type="NCBIfam" id="TIGR00367">
    <property type="entry name" value="calcium/sodium antiporter"/>
    <property type="match status" value="1"/>
</dbReference>
<evidence type="ECO:0000259" key="17">
    <source>
        <dbReference type="Pfam" id="PF01699"/>
    </source>
</evidence>
<evidence type="ECO:0000256" key="13">
    <source>
        <dbReference type="ARBA" id="ARBA00023053"/>
    </source>
</evidence>
<gene>
    <name evidence="18" type="ORF">OFUS_LOCUS14555</name>
</gene>
<keyword evidence="11" id="KW-0630">Potassium</keyword>
<dbReference type="InterPro" id="IPR004837">
    <property type="entry name" value="NaCa_Exmemb"/>
</dbReference>
<evidence type="ECO:0000256" key="16">
    <source>
        <dbReference type="ARBA" id="ARBA00023201"/>
    </source>
</evidence>
<evidence type="ECO:0000256" key="14">
    <source>
        <dbReference type="ARBA" id="ARBA00023065"/>
    </source>
</evidence>
<evidence type="ECO:0000256" key="6">
    <source>
        <dbReference type="ARBA" id="ARBA00022568"/>
    </source>
</evidence>
<dbReference type="Proteomes" id="UP000749559">
    <property type="component" value="Unassembled WGS sequence"/>
</dbReference>
<evidence type="ECO:0000256" key="5">
    <source>
        <dbReference type="ARBA" id="ARBA00022538"/>
    </source>
</evidence>
<evidence type="ECO:0000256" key="9">
    <source>
        <dbReference type="ARBA" id="ARBA00022837"/>
    </source>
</evidence>
<evidence type="ECO:0000256" key="8">
    <source>
        <dbReference type="ARBA" id="ARBA00022729"/>
    </source>
</evidence>
<organism evidence="18 19">
    <name type="scientific">Owenia fusiformis</name>
    <name type="common">Polychaete worm</name>
    <dbReference type="NCBI Taxonomy" id="6347"/>
    <lineage>
        <taxon>Eukaryota</taxon>
        <taxon>Metazoa</taxon>
        <taxon>Spiralia</taxon>
        <taxon>Lophotrochozoa</taxon>
        <taxon>Annelida</taxon>
        <taxon>Polychaeta</taxon>
        <taxon>Sedentaria</taxon>
        <taxon>Canalipalpata</taxon>
        <taxon>Sabellida</taxon>
        <taxon>Oweniida</taxon>
        <taxon>Oweniidae</taxon>
        <taxon>Owenia</taxon>
    </lineage>
</organism>
<dbReference type="GO" id="GO:0005886">
    <property type="term" value="C:plasma membrane"/>
    <property type="evidence" value="ECO:0007669"/>
    <property type="project" value="TreeGrafter"/>
</dbReference>
<keyword evidence="5" id="KW-0633">Potassium transport</keyword>
<keyword evidence="13" id="KW-0915">Sodium</keyword>
<dbReference type="Gene3D" id="1.20.1420.30">
    <property type="entry name" value="NCX, central ion-binding region"/>
    <property type="match status" value="2"/>
</dbReference>
<dbReference type="GO" id="GO:0015293">
    <property type="term" value="F:symporter activity"/>
    <property type="evidence" value="ECO:0007669"/>
    <property type="project" value="UniProtKB-KW"/>
</dbReference>
<evidence type="ECO:0000256" key="12">
    <source>
        <dbReference type="ARBA" id="ARBA00022989"/>
    </source>
</evidence>
<accession>A0A8J1UFQ0</accession>
<evidence type="ECO:0000256" key="4">
    <source>
        <dbReference type="ARBA" id="ARBA00022449"/>
    </source>
</evidence>
<dbReference type="FunFam" id="1.20.1420.30:FF:000009">
    <property type="entry name" value="sodium/potassium/calcium exchanger 5 isoform X2"/>
    <property type="match status" value="1"/>
</dbReference>
<feature type="domain" description="Sodium/calcium exchanger membrane region" evidence="17">
    <location>
        <begin position="49"/>
        <end position="191"/>
    </location>
</feature>
<evidence type="ECO:0000256" key="7">
    <source>
        <dbReference type="ARBA" id="ARBA00022692"/>
    </source>
</evidence>
<keyword evidence="12" id="KW-1133">Transmembrane helix</keyword>
<evidence type="ECO:0000256" key="1">
    <source>
        <dbReference type="ARBA" id="ARBA00004141"/>
    </source>
</evidence>
<evidence type="ECO:0000256" key="10">
    <source>
        <dbReference type="ARBA" id="ARBA00022847"/>
    </source>
</evidence>
<dbReference type="OrthoDB" id="2127281at2759"/>
<sequence>MIRGMFANVLMQDVGEEGPLNCTPPSLNEFPGDFFTDAQRKEGGLVVHFLIAFYIFGAMSIVCHDYFVASIERICEILELEADVAGGTFMAAGGSASELFTAVIGVFISKSDVGVGTVVGSAVFNLLFIVGICGVFAGMTVQLSWWAIYRDVLAYMLSVTTLGLIIYDGHIHWYESLIMVGLYFFYICLMFNNRHVGGFFKRIVQNCKSRITRRRLSPVPSRRDLESNILLENETTPLLFGKRKTSEQIEVPNGVPSEVIRSGSVKSTSTKPLEASGPGDAETSFGGTSSKTDEFPATQFISPWKFPDNTFSQIFWIIMLPFTVCVFLTIPDCRRPGIWRRLYMLTFLMSVLWIAVLSYLMVWMVTIIGDTIAIPEIVMGLTFLSIGDSLPDLLNCIFVAKDGFGDMAVANSVGSNVFDILFCLGLPWLLQTAFVEPNGVVEISSTGLEYTLITLLFSALFILVSLHFTKWMLGKKLGITCIVLYVVFITFACLYQGNVFGQVTLPTCPLVE</sequence>
<dbReference type="GO" id="GO:0005262">
    <property type="term" value="F:calcium channel activity"/>
    <property type="evidence" value="ECO:0007669"/>
    <property type="project" value="TreeGrafter"/>
</dbReference>
<dbReference type="InterPro" id="IPR044880">
    <property type="entry name" value="NCX_ion-bd_dom_sf"/>
</dbReference>
<keyword evidence="15" id="KW-0472">Membrane</keyword>
<protein>
    <recommendedName>
        <fullName evidence="17">Sodium/calcium exchanger membrane region domain-containing protein</fullName>
    </recommendedName>
</protein>
<keyword evidence="6" id="KW-0109">Calcium transport</keyword>
<proteinExistence type="inferred from homology"/>
<dbReference type="InterPro" id="IPR004481">
    <property type="entry name" value="K/Na/Ca-exchanger"/>
</dbReference>
<comment type="subcellular location">
    <subcellularLocation>
        <location evidence="1">Membrane</location>
        <topology evidence="1">Multi-pass membrane protein</topology>
    </subcellularLocation>
</comment>
<evidence type="ECO:0000256" key="11">
    <source>
        <dbReference type="ARBA" id="ARBA00022958"/>
    </source>
</evidence>
<dbReference type="PANTHER" id="PTHR10846:SF73">
    <property type="entry name" value="SODIUM_CALCIUM EXCHANGER MEMBRANE REGION DOMAIN-CONTAINING PROTEIN"/>
    <property type="match status" value="1"/>
</dbReference>
<evidence type="ECO:0000256" key="2">
    <source>
        <dbReference type="ARBA" id="ARBA00005364"/>
    </source>
</evidence>
<keyword evidence="8" id="KW-0732">Signal</keyword>
<reference evidence="18" key="1">
    <citation type="submission" date="2022-03" db="EMBL/GenBank/DDBJ databases">
        <authorList>
            <person name="Martin C."/>
        </authorList>
    </citation>
    <scope>NUCLEOTIDE SEQUENCE</scope>
</reference>
<dbReference type="Pfam" id="PF01699">
    <property type="entry name" value="Na_Ca_ex"/>
    <property type="match status" value="2"/>
</dbReference>
<keyword evidence="7" id="KW-0812">Transmembrane</keyword>
<dbReference type="GO" id="GO:0006874">
    <property type="term" value="P:intracellular calcium ion homeostasis"/>
    <property type="evidence" value="ECO:0007669"/>
    <property type="project" value="TreeGrafter"/>
</dbReference>
<keyword evidence="19" id="KW-1185">Reference proteome</keyword>
<evidence type="ECO:0000313" key="18">
    <source>
        <dbReference type="EMBL" id="CAH1789145.1"/>
    </source>
</evidence>
<keyword evidence="16" id="KW-0739">Sodium transport</keyword>
<comment type="similarity">
    <text evidence="2">Belongs to the Ca(2+):cation antiporter (CaCA) (TC 2.A.19) family. SLC24A subfamily.</text>
</comment>
<keyword evidence="4" id="KW-0050">Antiport</keyword>
<dbReference type="AlphaFoldDB" id="A0A8J1UFQ0"/>
<keyword evidence="14" id="KW-0406">Ion transport</keyword>
<evidence type="ECO:0000256" key="15">
    <source>
        <dbReference type="ARBA" id="ARBA00023136"/>
    </source>
</evidence>
<evidence type="ECO:0000256" key="3">
    <source>
        <dbReference type="ARBA" id="ARBA00022448"/>
    </source>
</evidence>
<keyword evidence="9" id="KW-0106">Calcium</keyword>
<keyword evidence="10" id="KW-0769">Symport</keyword>
<dbReference type="PANTHER" id="PTHR10846">
    <property type="entry name" value="SODIUM/POTASSIUM/CALCIUM EXCHANGER"/>
    <property type="match status" value="1"/>
</dbReference>
<comment type="caution">
    <text evidence="18">The sequence shown here is derived from an EMBL/GenBank/DDBJ whole genome shotgun (WGS) entry which is preliminary data.</text>
</comment>